<accession>A0A382RS83</accession>
<keyword evidence="1" id="KW-1133">Transmembrane helix</keyword>
<keyword evidence="1" id="KW-0472">Membrane</keyword>
<dbReference type="EMBL" id="UINC01123194">
    <property type="protein sequence ID" value="SVC99501.1"/>
    <property type="molecule type" value="Genomic_DNA"/>
</dbReference>
<dbReference type="AlphaFoldDB" id="A0A382RS83"/>
<keyword evidence="1" id="KW-0812">Transmembrane</keyword>
<evidence type="ECO:0000256" key="1">
    <source>
        <dbReference type="SAM" id="Phobius"/>
    </source>
</evidence>
<sequence>MESKKSWLKTVILFVTDPLVEAERERKAYLKSENSVGPDWKVVGVLVLVAVVLTLQEYLLRPAEYAEFLHWMERSFSGMINAETWMSLENYSFGFLLYWACGQTLLYVVPPIIFIRFVWKKNLGDYGVKLKGVFSLWWMY</sequence>
<reference evidence="2" key="1">
    <citation type="submission" date="2018-05" db="EMBL/GenBank/DDBJ databases">
        <authorList>
            <person name="Lanie J.A."/>
            <person name="Ng W.-L."/>
            <person name="Kazmierczak K.M."/>
            <person name="Andrzejewski T.M."/>
            <person name="Davidsen T.M."/>
            <person name="Wayne K.J."/>
            <person name="Tettelin H."/>
            <person name="Glass J.I."/>
            <person name="Rusch D."/>
            <person name="Podicherti R."/>
            <person name="Tsui H.-C.T."/>
            <person name="Winkler M.E."/>
        </authorList>
    </citation>
    <scope>NUCLEOTIDE SEQUENCE</scope>
</reference>
<organism evidence="2">
    <name type="scientific">marine metagenome</name>
    <dbReference type="NCBI Taxonomy" id="408172"/>
    <lineage>
        <taxon>unclassified sequences</taxon>
        <taxon>metagenomes</taxon>
        <taxon>ecological metagenomes</taxon>
    </lineage>
</organism>
<feature type="non-terminal residue" evidence="2">
    <location>
        <position position="140"/>
    </location>
</feature>
<protein>
    <submittedName>
        <fullName evidence="2">Uncharacterized protein</fullName>
    </submittedName>
</protein>
<gene>
    <name evidence="2" type="ORF">METZ01_LOCUS352355</name>
</gene>
<evidence type="ECO:0000313" key="2">
    <source>
        <dbReference type="EMBL" id="SVC99501.1"/>
    </source>
</evidence>
<proteinExistence type="predicted"/>
<name>A0A382RS83_9ZZZZ</name>
<feature type="transmembrane region" description="Helical" evidence="1">
    <location>
        <begin position="96"/>
        <end position="119"/>
    </location>
</feature>